<evidence type="ECO:0000313" key="4">
    <source>
        <dbReference type="EMBL" id="SDE69727.1"/>
    </source>
</evidence>
<dbReference type="RefSeq" id="WP_091226315.1">
    <property type="nucleotide sequence ID" value="NZ_FNBG01000001.1"/>
</dbReference>
<evidence type="ECO:0000259" key="3">
    <source>
        <dbReference type="Pfam" id="PF03448"/>
    </source>
</evidence>
<protein>
    <submittedName>
        <fullName evidence="4">Flagellar motility protein MotE, a chaperone for MotC folding</fullName>
    </submittedName>
</protein>
<keyword evidence="4" id="KW-0282">Flagellum</keyword>
<dbReference type="Gene3D" id="1.10.220.30">
    <property type="match status" value="1"/>
</dbReference>
<evidence type="ECO:0000256" key="2">
    <source>
        <dbReference type="SAM" id="Phobius"/>
    </source>
</evidence>
<organism evidence="4 5">
    <name type="scientific">Fontibacillus panacisegetis</name>
    <dbReference type="NCBI Taxonomy" id="670482"/>
    <lineage>
        <taxon>Bacteria</taxon>
        <taxon>Bacillati</taxon>
        <taxon>Bacillota</taxon>
        <taxon>Bacilli</taxon>
        <taxon>Bacillales</taxon>
        <taxon>Paenibacillaceae</taxon>
        <taxon>Fontibacillus</taxon>
    </lineage>
</organism>
<keyword evidence="2" id="KW-0812">Transmembrane</keyword>
<dbReference type="SUPFAM" id="SSF158791">
    <property type="entry name" value="MgtE N-terminal domain-like"/>
    <property type="match status" value="1"/>
</dbReference>
<dbReference type="STRING" id="670482.SAMN04488542_101426"/>
<dbReference type="Proteomes" id="UP000198972">
    <property type="component" value="Unassembled WGS sequence"/>
</dbReference>
<dbReference type="AlphaFoldDB" id="A0A1G7F1H5"/>
<keyword evidence="5" id="KW-1185">Reference proteome</keyword>
<dbReference type="Pfam" id="PF03448">
    <property type="entry name" value="MgtE_N"/>
    <property type="match status" value="1"/>
</dbReference>
<dbReference type="InterPro" id="IPR006668">
    <property type="entry name" value="Mg_transptr_MgtE_intracell_dom"/>
</dbReference>
<keyword evidence="2" id="KW-1133">Transmembrane helix</keyword>
<evidence type="ECO:0000256" key="1">
    <source>
        <dbReference type="SAM" id="MobiDB-lite"/>
    </source>
</evidence>
<dbReference type="EMBL" id="FNBG01000001">
    <property type="protein sequence ID" value="SDE69727.1"/>
    <property type="molecule type" value="Genomic_DNA"/>
</dbReference>
<gene>
    <name evidence="4" type="ORF">SAMN04488542_101426</name>
</gene>
<keyword evidence="2" id="KW-0472">Membrane</keyword>
<name>A0A1G7F1H5_9BACL</name>
<feature type="region of interest" description="Disordered" evidence="1">
    <location>
        <begin position="63"/>
        <end position="90"/>
    </location>
</feature>
<keyword evidence="4" id="KW-0966">Cell projection</keyword>
<feature type="transmembrane region" description="Helical" evidence="2">
    <location>
        <begin position="20"/>
        <end position="41"/>
    </location>
</feature>
<dbReference type="OrthoDB" id="2381574at2"/>
<accession>A0A1G7F1H5</accession>
<keyword evidence="4" id="KW-0969">Cilium</keyword>
<sequence length="311" mass="34376">MAKTEYDEEFEESGSGFSRFLFFVTPILFTVVLLGVLLTLFNINVRNTLMDFGSKIPIVKNFVPDPEGTDKEKSKEQVKKQEKETSTEATVKQLKEQVAKQEADLQEANRQVTEHEGKVKELQEQLDSAEQKTAQQEQAAEQEAYQKEVKKLAQLYAQMSPSKAAAILGNLTTEETLQMLSVMSNDSKAAILEKMDPQKAADISIKLKDVNSSEDLAISALQSRLKKESADEASTPKTNAGLDDAQLSQTFSSMSADAASTLVLQTYKISADKALKILKAVDDSTRSNILAKMAEQDEKLSVKILNQLISK</sequence>
<feature type="domain" description="Magnesium transporter MgtE intracellular" evidence="3">
    <location>
        <begin position="150"/>
        <end position="206"/>
    </location>
</feature>
<reference evidence="4 5" key="1">
    <citation type="submission" date="2016-10" db="EMBL/GenBank/DDBJ databases">
        <authorList>
            <person name="de Groot N.N."/>
        </authorList>
    </citation>
    <scope>NUCLEOTIDE SEQUENCE [LARGE SCALE GENOMIC DNA]</scope>
    <source>
        <strain evidence="4 5">DSM 28129</strain>
    </source>
</reference>
<feature type="compositionally biased region" description="Basic and acidic residues" evidence="1">
    <location>
        <begin position="68"/>
        <end position="86"/>
    </location>
</feature>
<evidence type="ECO:0000313" key="5">
    <source>
        <dbReference type="Proteomes" id="UP000198972"/>
    </source>
</evidence>
<proteinExistence type="predicted"/>